<dbReference type="AlphaFoldDB" id="A0AAV4SUV3"/>
<evidence type="ECO:0000313" key="1">
    <source>
        <dbReference type="EMBL" id="GIY36921.1"/>
    </source>
</evidence>
<protein>
    <submittedName>
        <fullName evidence="1">Uncharacterized protein</fullName>
    </submittedName>
</protein>
<name>A0AAV4SUV3_9ARAC</name>
<gene>
    <name evidence="1" type="ORF">CDAR_618491</name>
</gene>
<dbReference type="EMBL" id="BPLQ01008381">
    <property type="protein sequence ID" value="GIY36921.1"/>
    <property type="molecule type" value="Genomic_DNA"/>
</dbReference>
<keyword evidence="2" id="KW-1185">Reference proteome</keyword>
<sequence>MPSSCYLQRSLTRSFPTTIEDRRGGRRQVSTHFRRHFHLAIAFFSNHRGLWKVKSQAAVCTKSFCLWATSTLDCWRHACKIDKKKKKKKSVYEGPWAIFFDEETK</sequence>
<organism evidence="1 2">
    <name type="scientific">Caerostris darwini</name>
    <dbReference type="NCBI Taxonomy" id="1538125"/>
    <lineage>
        <taxon>Eukaryota</taxon>
        <taxon>Metazoa</taxon>
        <taxon>Ecdysozoa</taxon>
        <taxon>Arthropoda</taxon>
        <taxon>Chelicerata</taxon>
        <taxon>Arachnida</taxon>
        <taxon>Araneae</taxon>
        <taxon>Araneomorphae</taxon>
        <taxon>Entelegynae</taxon>
        <taxon>Araneoidea</taxon>
        <taxon>Araneidae</taxon>
        <taxon>Caerostris</taxon>
    </lineage>
</organism>
<evidence type="ECO:0000313" key="2">
    <source>
        <dbReference type="Proteomes" id="UP001054837"/>
    </source>
</evidence>
<accession>A0AAV4SUV3</accession>
<proteinExistence type="predicted"/>
<dbReference type="Proteomes" id="UP001054837">
    <property type="component" value="Unassembled WGS sequence"/>
</dbReference>
<comment type="caution">
    <text evidence="1">The sequence shown here is derived from an EMBL/GenBank/DDBJ whole genome shotgun (WGS) entry which is preliminary data.</text>
</comment>
<reference evidence="1 2" key="1">
    <citation type="submission" date="2021-06" db="EMBL/GenBank/DDBJ databases">
        <title>Caerostris darwini draft genome.</title>
        <authorList>
            <person name="Kono N."/>
            <person name="Arakawa K."/>
        </authorList>
    </citation>
    <scope>NUCLEOTIDE SEQUENCE [LARGE SCALE GENOMIC DNA]</scope>
</reference>